<keyword evidence="2 5" id="KW-0812">Transmembrane</keyword>
<dbReference type="AlphaFoldDB" id="A0A9X2CAL2"/>
<evidence type="ECO:0000256" key="3">
    <source>
        <dbReference type="ARBA" id="ARBA00022989"/>
    </source>
</evidence>
<evidence type="ECO:0000256" key="5">
    <source>
        <dbReference type="SAM" id="Phobius"/>
    </source>
</evidence>
<dbReference type="GO" id="GO:0016874">
    <property type="term" value="F:ligase activity"/>
    <property type="evidence" value="ECO:0007669"/>
    <property type="project" value="UniProtKB-KW"/>
</dbReference>
<organism evidence="7 8">
    <name type="scientific">Shewanella algicola</name>
    <dbReference type="NCBI Taxonomy" id="640633"/>
    <lineage>
        <taxon>Bacteria</taxon>
        <taxon>Pseudomonadati</taxon>
        <taxon>Pseudomonadota</taxon>
        <taxon>Gammaproteobacteria</taxon>
        <taxon>Alteromonadales</taxon>
        <taxon>Shewanellaceae</taxon>
        <taxon>Shewanella</taxon>
    </lineage>
</organism>
<keyword evidence="4 5" id="KW-0472">Membrane</keyword>
<dbReference type="Proteomes" id="UP001139408">
    <property type="component" value="Unassembled WGS sequence"/>
</dbReference>
<gene>
    <name evidence="7" type="ORF">L2749_12945</name>
</gene>
<feature type="transmembrane region" description="Helical" evidence="5">
    <location>
        <begin position="312"/>
        <end position="330"/>
    </location>
</feature>
<proteinExistence type="predicted"/>
<name>A0A9X2CAL2_9GAMM</name>
<dbReference type="GO" id="GO:0016020">
    <property type="term" value="C:membrane"/>
    <property type="evidence" value="ECO:0007669"/>
    <property type="project" value="UniProtKB-SubCell"/>
</dbReference>
<dbReference type="InterPro" id="IPR051533">
    <property type="entry name" value="WaaL-like"/>
</dbReference>
<protein>
    <submittedName>
        <fullName evidence="7">O-antigen ligase family protein</fullName>
    </submittedName>
</protein>
<feature type="transmembrane region" description="Helical" evidence="5">
    <location>
        <begin position="53"/>
        <end position="73"/>
    </location>
</feature>
<accession>A0A9X2CAL2</accession>
<feature type="transmembrane region" description="Helical" evidence="5">
    <location>
        <begin position="30"/>
        <end position="46"/>
    </location>
</feature>
<evidence type="ECO:0000313" key="7">
    <source>
        <dbReference type="EMBL" id="MCL1106150.1"/>
    </source>
</evidence>
<feature type="transmembrane region" description="Helical" evidence="5">
    <location>
        <begin position="191"/>
        <end position="223"/>
    </location>
</feature>
<evidence type="ECO:0000313" key="8">
    <source>
        <dbReference type="Proteomes" id="UP001139408"/>
    </source>
</evidence>
<feature type="domain" description="O-antigen ligase-related" evidence="6">
    <location>
        <begin position="193"/>
        <end position="321"/>
    </location>
</feature>
<evidence type="ECO:0000256" key="4">
    <source>
        <dbReference type="ARBA" id="ARBA00023136"/>
    </source>
</evidence>
<dbReference type="Pfam" id="PF04932">
    <property type="entry name" value="Wzy_C"/>
    <property type="match status" value="1"/>
</dbReference>
<dbReference type="RefSeq" id="WP_188925623.1">
    <property type="nucleotide sequence ID" value="NZ_BMQI01000028.1"/>
</dbReference>
<feature type="transmembrane region" description="Helical" evidence="5">
    <location>
        <begin position="168"/>
        <end position="184"/>
    </location>
</feature>
<feature type="transmembrane region" description="Helical" evidence="5">
    <location>
        <begin position="85"/>
        <end position="102"/>
    </location>
</feature>
<reference evidence="7" key="1">
    <citation type="submission" date="2022-01" db="EMBL/GenBank/DDBJ databases">
        <title>Whole genome-based taxonomy of the Shewanellaceae.</title>
        <authorList>
            <person name="Martin-Rodriguez A.J."/>
        </authorList>
    </citation>
    <scope>NUCLEOTIDE SEQUENCE</scope>
    <source>
        <strain evidence="7">DSM 23803</strain>
    </source>
</reference>
<dbReference type="InterPro" id="IPR007016">
    <property type="entry name" value="O-antigen_ligase-rel_domated"/>
</dbReference>
<comment type="subcellular location">
    <subcellularLocation>
        <location evidence="1">Membrane</location>
        <topology evidence="1">Multi-pass membrane protein</topology>
    </subcellularLocation>
</comment>
<sequence>MKVSYELKNLMVLFVVLIDLLFLPRLTVPFSIPISLLFLIVWFFLEKGIKLSIVKYILLAMLSSIVLSSVLYGEDINRIDNLKRGLQLISLWFFYVFAINLKQFSTERVLVILLRLTFLHLILMSIIFYLDPTFYGRIINSIYPETRGNVEDLLMHLRFPYIFKDPNSASYFVTILLCGILVVDKSKLFRFLISIAAVWLILLTQSRGGLLSLLCIFVTYILFISELKLVSKLLLSVFISLSIFIVVIQTQDLYYIYESILERFNQEDSLGGGRGEKYKYFLSNFNVLPWGNGYNLVQDGHIFRPHSDLIRFNLSYGLLLLPLLLLPLLPKNTKELIFFYPLITAFLINTIFDDYRLIAVYLVVFFVARDIIKKKEICIEK</sequence>
<keyword evidence="3 5" id="KW-1133">Transmembrane helix</keyword>
<evidence type="ECO:0000256" key="2">
    <source>
        <dbReference type="ARBA" id="ARBA00022692"/>
    </source>
</evidence>
<feature type="transmembrane region" description="Helical" evidence="5">
    <location>
        <begin position="229"/>
        <end position="248"/>
    </location>
</feature>
<evidence type="ECO:0000256" key="1">
    <source>
        <dbReference type="ARBA" id="ARBA00004141"/>
    </source>
</evidence>
<keyword evidence="8" id="KW-1185">Reference proteome</keyword>
<feature type="transmembrane region" description="Helical" evidence="5">
    <location>
        <begin position="336"/>
        <end position="367"/>
    </location>
</feature>
<comment type="caution">
    <text evidence="7">The sequence shown here is derived from an EMBL/GenBank/DDBJ whole genome shotgun (WGS) entry which is preliminary data.</text>
</comment>
<dbReference type="EMBL" id="JAKILJ010000028">
    <property type="protein sequence ID" value="MCL1106150.1"/>
    <property type="molecule type" value="Genomic_DNA"/>
</dbReference>
<feature type="transmembrane region" description="Helical" evidence="5">
    <location>
        <begin position="109"/>
        <end position="130"/>
    </location>
</feature>
<keyword evidence="7" id="KW-0436">Ligase</keyword>
<dbReference type="PANTHER" id="PTHR37422:SF17">
    <property type="entry name" value="O-ANTIGEN LIGASE"/>
    <property type="match status" value="1"/>
</dbReference>
<dbReference type="PANTHER" id="PTHR37422">
    <property type="entry name" value="TEICHURONIC ACID BIOSYNTHESIS PROTEIN TUAE"/>
    <property type="match status" value="1"/>
</dbReference>
<evidence type="ECO:0000259" key="6">
    <source>
        <dbReference type="Pfam" id="PF04932"/>
    </source>
</evidence>